<dbReference type="PANTHER" id="PTHR43441:SF11">
    <property type="entry name" value="RIBOSOMAL-PROTEIN-SERINE ACETYLTRANSFERASE"/>
    <property type="match status" value="1"/>
</dbReference>
<dbReference type="SUPFAM" id="SSF55729">
    <property type="entry name" value="Acyl-CoA N-acyltransferases (Nat)"/>
    <property type="match status" value="1"/>
</dbReference>
<evidence type="ECO:0000313" key="2">
    <source>
        <dbReference type="EMBL" id="TVZ04830.1"/>
    </source>
</evidence>
<dbReference type="RefSeq" id="WP_145852537.1">
    <property type="nucleotide sequence ID" value="NZ_RPFW01000002.1"/>
</dbReference>
<feature type="domain" description="N-acetyltransferase" evidence="1">
    <location>
        <begin position="44"/>
        <end position="189"/>
    </location>
</feature>
<dbReference type="Gene3D" id="3.40.630.30">
    <property type="match status" value="1"/>
</dbReference>
<keyword evidence="3" id="KW-1185">Reference proteome</keyword>
<dbReference type="PROSITE" id="PS51186">
    <property type="entry name" value="GNAT"/>
    <property type="match status" value="1"/>
</dbReference>
<accession>A0A6P2C107</accession>
<organism evidence="2 3">
    <name type="scientific">Trebonia kvetii</name>
    <dbReference type="NCBI Taxonomy" id="2480626"/>
    <lineage>
        <taxon>Bacteria</taxon>
        <taxon>Bacillati</taxon>
        <taxon>Actinomycetota</taxon>
        <taxon>Actinomycetes</taxon>
        <taxon>Streptosporangiales</taxon>
        <taxon>Treboniaceae</taxon>
        <taxon>Trebonia</taxon>
    </lineage>
</organism>
<comment type="caution">
    <text evidence="2">The sequence shown here is derived from an EMBL/GenBank/DDBJ whole genome shotgun (WGS) entry which is preliminary data.</text>
</comment>
<evidence type="ECO:0000259" key="1">
    <source>
        <dbReference type="PROSITE" id="PS51186"/>
    </source>
</evidence>
<dbReference type="GO" id="GO:1990189">
    <property type="term" value="F:protein N-terminal-serine acetyltransferase activity"/>
    <property type="evidence" value="ECO:0007669"/>
    <property type="project" value="TreeGrafter"/>
</dbReference>
<keyword evidence="2" id="KW-0808">Transferase</keyword>
<dbReference type="InterPro" id="IPR016181">
    <property type="entry name" value="Acyl_CoA_acyltransferase"/>
</dbReference>
<dbReference type="Pfam" id="PF13302">
    <property type="entry name" value="Acetyltransf_3"/>
    <property type="match status" value="1"/>
</dbReference>
<gene>
    <name evidence="2" type="ORF">EAS64_09285</name>
</gene>
<dbReference type="EMBL" id="RPFW01000002">
    <property type="protein sequence ID" value="TVZ04830.1"/>
    <property type="molecule type" value="Genomic_DNA"/>
</dbReference>
<protein>
    <submittedName>
        <fullName evidence="2">N-acetyltransferase</fullName>
    </submittedName>
</protein>
<dbReference type="OrthoDB" id="3466127at2"/>
<dbReference type="AlphaFoldDB" id="A0A6P2C107"/>
<name>A0A6P2C107_9ACTN</name>
<dbReference type="GO" id="GO:0005737">
    <property type="term" value="C:cytoplasm"/>
    <property type="evidence" value="ECO:0007669"/>
    <property type="project" value="TreeGrafter"/>
</dbReference>
<sequence>MNTAATVLPLLGLRITAGPVELRGITDDLLGPLAQLAIDGIHDPDFMPFTFPWSLTEAPDMPRNVAQYHWGKRASFSPAAWTADFAVCYDGELVGAQGFSTKDYLIVRGGETGSWLSRRFQGRGIGTAMRQVICAFIFDHLDAEYITSSAFQDNPASLAVSRKTGYVDNGTERVNRLGKPAYLHRIVLERGGLVRYEHELTVQGVPEFRRSIGLDAPAEEPTAFTRYALRAGRSRRNAIRPSK</sequence>
<evidence type="ECO:0000313" key="3">
    <source>
        <dbReference type="Proteomes" id="UP000460272"/>
    </source>
</evidence>
<dbReference type="InterPro" id="IPR000182">
    <property type="entry name" value="GNAT_dom"/>
</dbReference>
<dbReference type="Proteomes" id="UP000460272">
    <property type="component" value="Unassembled WGS sequence"/>
</dbReference>
<dbReference type="GO" id="GO:0008999">
    <property type="term" value="F:protein-N-terminal-alanine acetyltransferase activity"/>
    <property type="evidence" value="ECO:0007669"/>
    <property type="project" value="TreeGrafter"/>
</dbReference>
<reference evidence="2 3" key="1">
    <citation type="submission" date="2018-11" db="EMBL/GenBank/DDBJ databases">
        <title>Trebonia kvetii gen.nov., sp.nov., a novel acidophilic actinobacterium, and proposal of the new actinobacterial family Treboniaceae fam. nov.</title>
        <authorList>
            <person name="Rapoport D."/>
            <person name="Sagova-Mareckova M."/>
            <person name="Sedlacek I."/>
            <person name="Provaznik J."/>
            <person name="Kralova S."/>
            <person name="Pavlinic D."/>
            <person name="Benes V."/>
            <person name="Kopecky J."/>
        </authorList>
    </citation>
    <scope>NUCLEOTIDE SEQUENCE [LARGE SCALE GENOMIC DNA]</scope>
    <source>
        <strain evidence="2 3">15Tr583</strain>
    </source>
</reference>
<dbReference type="InterPro" id="IPR051908">
    <property type="entry name" value="Ribosomal_N-acetyltransferase"/>
</dbReference>
<proteinExistence type="predicted"/>
<dbReference type="PANTHER" id="PTHR43441">
    <property type="entry name" value="RIBOSOMAL-PROTEIN-SERINE ACETYLTRANSFERASE"/>
    <property type="match status" value="1"/>
</dbReference>